<evidence type="ECO:0000313" key="2">
    <source>
        <dbReference type="EMBL" id="SNS00939.1"/>
    </source>
</evidence>
<keyword evidence="3" id="KW-1185">Reference proteome</keyword>
<feature type="region of interest" description="Disordered" evidence="1">
    <location>
        <begin position="77"/>
        <end position="108"/>
    </location>
</feature>
<feature type="compositionally biased region" description="Polar residues" evidence="1">
    <location>
        <begin position="85"/>
        <end position="108"/>
    </location>
</feature>
<reference evidence="3" key="1">
    <citation type="submission" date="2017-06" db="EMBL/GenBank/DDBJ databases">
        <authorList>
            <person name="Varghese N."/>
            <person name="Submissions S."/>
        </authorList>
    </citation>
    <scope>NUCLEOTIDE SEQUENCE [LARGE SCALE GENOMIC DNA]</scope>
    <source>
        <strain evidence="3">DSM 44485</strain>
    </source>
</reference>
<dbReference type="Proteomes" id="UP000198420">
    <property type="component" value="Unassembled WGS sequence"/>
</dbReference>
<gene>
    <name evidence="2" type="ORF">SAMN06265355_109308</name>
</gene>
<evidence type="ECO:0000313" key="3">
    <source>
        <dbReference type="Proteomes" id="UP000198420"/>
    </source>
</evidence>
<name>A0A239AZK7_9ACTN</name>
<accession>A0A239AZK7</accession>
<organism evidence="2 3">
    <name type="scientific">Actinomadura mexicana</name>
    <dbReference type="NCBI Taxonomy" id="134959"/>
    <lineage>
        <taxon>Bacteria</taxon>
        <taxon>Bacillati</taxon>
        <taxon>Actinomycetota</taxon>
        <taxon>Actinomycetes</taxon>
        <taxon>Streptosporangiales</taxon>
        <taxon>Thermomonosporaceae</taxon>
        <taxon>Actinomadura</taxon>
    </lineage>
</organism>
<sequence length="108" mass="11311">MIASIDVGASLTKAAVITEPGAPPAAVRVEGVPEWPTVLVLKRDRSLETGVAARNRGAGRTFRDRYHTGLKQMINRAGALDPCTGRSTSAPGTPSRSSVASRRCSPTP</sequence>
<proteinExistence type="predicted"/>
<evidence type="ECO:0000256" key="1">
    <source>
        <dbReference type="SAM" id="MobiDB-lite"/>
    </source>
</evidence>
<dbReference type="AlphaFoldDB" id="A0A239AZK7"/>
<dbReference type="EMBL" id="FZNP01000009">
    <property type="protein sequence ID" value="SNS00939.1"/>
    <property type="molecule type" value="Genomic_DNA"/>
</dbReference>
<protein>
    <submittedName>
        <fullName evidence="2">Uncharacterized protein</fullName>
    </submittedName>
</protein>
<dbReference type="RefSeq" id="WP_143227269.1">
    <property type="nucleotide sequence ID" value="NZ_FZNP01000009.1"/>
</dbReference>